<keyword evidence="1" id="KW-1133">Transmembrane helix</keyword>
<evidence type="ECO:0000313" key="3">
    <source>
        <dbReference type="Proteomes" id="UP000008281"/>
    </source>
</evidence>
<dbReference type="HOGENOM" id="CLU_166341_0_0_1"/>
<dbReference type="CTD" id="9814716"/>
<feature type="transmembrane region" description="Helical" evidence="1">
    <location>
        <begin position="69"/>
        <end position="94"/>
    </location>
</feature>
<sequence length="120" mass="14236">MSKLKDVRKLRFHSRRKMTIEKKNGNLRKFVFSEMPRNCYPLCAEKRDFMEHNPAQNGTDFYREYDPMVGIGTAAVLALFFFTITINGCIRCAVRKYKMHKFYKEIRKAENNQKPICDTV</sequence>
<dbReference type="AlphaFoldDB" id="E3LRU1"/>
<proteinExistence type="predicted"/>
<reference evidence="2" key="1">
    <citation type="submission" date="2007-07" db="EMBL/GenBank/DDBJ databases">
        <title>PCAP assembly of the Caenorhabditis remanei genome.</title>
        <authorList>
            <consortium name="The Caenorhabditis remanei Sequencing Consortium"/>
            <person name="Wilson R.K."/>
        </authorList>
    </citation>
    <scope>NUCLEOTIDE SEQUENCE [LARGE SCALE GENOMIC DNA]</scope>
    <source>
        <strain evidence="2">PB4641</strain>
    </source>
</reference>
<accession>E3LRU1</accession>
<dbReference type="EMBL" id="DS268414">
    <property type="protein sequence ID" value="EFP09464.1"/>
    <property type="molecule type" value="Genomic_DNA"/>
</dbReference>
<keyword evidence="3" id="KW-1185">Reference proteome</keyword>
<dbReference type="InParanoid" id="E3LRU1"/>
<dbReference type="GeneID" id="9814716"/>
<evidence type="ECO:0000313" key="2">
    <source>
        <dbReference type="EMBL" id="EFP09464.1"/>
    </source>
</evidence>
<organism evidence="3">
    <name type="scientific">Caenorhabditis remanei</name>
    <name type="common">Caenorhabditis vulgaris</name>
    <dbReference type="NCBI Taxonomy" id="31234"/>
    <lineage>
        <taxon>Eukaryota</taxon>
        <taxon>Metazoa</taxon>
        <taxon>Ecdysozoa</taxon>
        <taxon>Nematoda</taxon>
        <taxon>Chromadorea</taxon>
        <taxon>Rhabditida</taxon>
        <taxon>Rhabditina</taxon>
        <taxon>Rhabditomorpha</taxon>
        <taxon>Rhabditoidea</taxon>
        <taxon>Rhabditidae</taxon>
        <taxon>Peloderinae</taxon>
        <taxon>Caenorhabditis</taxon>
    </lineage>
</organism>
<keyword evidence="1" id="KW-0812">Transmembrane</keyword>
<dbReference type="OrthoDB" id="5770929at2759"/>
<gene>
    <name evidence="2" type="ORF">CRE_25481</name>
</gene>
<dbReference type="FunCoup" id="E3LRU1">
    <property type="interactions" value="24"/>
</dbReference>
<dbReference type="KEGG" id="crq:GCK72_009646"/>
<dbReference type="eggNOG" id="ENOG502SDZK">
    <property type="taxonomic scope" value="Eukaryota"/>
</dbReference>
<name>E3LRU1_CAERE</name>
<protein>
    <submittedName>
        <fullName evidence="2">Uncharacterized protein</fullName>
    </submittedName>
</protein>
<dbReference type="OMA" id="NGCIRCA"/>
<keyword evidence="1" id="KW-0472">Membrane</keyword>
<evidence type="ECO:0000256" key="1">
    <source>
        <dbReference type="SAM" id="Phobius"/>
    </source>
</evidence>
<dbReference type="Proteomes" id="UP000008281">
    <property type="component" value="Unassembled WGS sequence"/>
</dbReference>